<gene>
    <name evidence="2" type="ORF">TNCT_457471</name>
</gene>
<evidence type="ECO:0000313" key="3">
    <source>
        <dbReference type="Proteomes" id="UP000887116"/>
    </source>
</evidence>
<sequence length="68" mass="7660">MAVVNASIIRTTLNKDEALNLKDFRSNSLSKTTVIRTRGRPRISSVPSYAKEDMRKDSVGHSLLKQEK</sequence>
<keyword evidence="3" id="KW-1185">Reference proteome</keyword>
<name>A0A8X6GGY4_TRICU</name>
<evidence type="ECO:0000256" key="1">
    <source>
        <dbReference type="SAM" id="MobiDB-lite"/>
    </source>
</evidence>
<evidence type="ECO:0000313" key="2">
    <source>
        <dbReference type="EMBL" id="GFR01760.1"/>
    </source>
</evidence>
<proteinExistence type="predicted"/>
<accession>A0A8X6GGY4</accession>
<dbReference type="EMBL" id="BMAO01035167">
    <property type="protein sequence ID" value="GFR01760.1"/>
    <property type="molecule type" value="Genomic_DNA"/>
</dbReference>
<feature type="region of interest" description="Disordered" evidence="1">
    <location>
        <begin position="36"/>
        <end position="68"/>
    </location>
</feature>
<reference evidence="2" key="1">
    <citation type="submission" date="2020-07" db="EMBL/GenBank/DDBJ databases">
        <title>Multicomponent nature underlies the extraordinary mechanical properties of spider dragline silk.</title>
        <authorList>
            <person name="Kono N."/>
            <person name="Nakamura H."/>
            <person name="Mori M."/>
            <person name="Yoshida Y."/>
            <person name="Ohtoshi R."/>
            <person name="Malay A.D."/>
            <person name="Moran D.A.P."/>
            <person name="Tomita M."/>
            <person name="Numata K."/>
            <person name="Arakawa K."/>
        </authorList>
    </citation>
    <scope>NUCLEOTIDE SEQUENCE</scope>
</reference>
<feature type="compositionally biased region" description="Basic and acidic residues" evidence="1">
    <location>
        <begin position="50"/>
        <end position="68"/>
    </location>
</feature>
<dbReference type="Proteomes" id="UP000887116">
    <property type="component" value="Unassembled WGS sequence"/>
</dbReference>
<comment type="caution">
    <text evidence="2">The sequence shown here is derived from an EMBL/GenBank/DDBJ whole genome shotgun (WGS) entry which is preliminary data.</text>
</comment>
<protein>
    <submittedName>
        <fullName evidence="2">Uncharacterized protein</fullName>
    </submittedName>
</protein>
<dbReference type="AlphaFoldDB" id="A0A8X6GGY4"/>
<organism evidence="2 3">
    <name type="scientific">Trichonephila clavata</name>
    <name type="common">Joro spider</name>
    <name type="synonym">Nephila clavata</name>
    <dbReference type="NCBI Taxonomy" id="2740835"/>
    <lineage>
        <taxon>Eukaryota</taxon>
        <taxon>Metazoa</taxon>
        <taxon>Ecdysozoa</taxon>
        <taxon>Arthropoda</taxon>
        <taxon>Chelicerata</taxon>
        <taxon>Arachnida</taxon>
        <taxon>Araneae</taxon>
        <taxon>Araneomorphae</taxon>
        <taxon>Entelegynae</taxon>
        <taxon>Araneoidea</taxon>
        <taxon>Nephilidae</taxon>
        <taxon>Trichonephila</taxon>
    </lineage>
</organism>